<comment type="caution">
    <text evidence="2">The sequence shown here is derived from an EMBL/GenBank/DDBJ whole genome shotgun (WGS) entry which is preliminary data.</text>
</comment>
<evidence type="ECO:0000256" key="1">
    <source>
        <dbReference type="SAM" id="MobiDB-lite"/>
    </source>
</evidence>
<dbReference type="EMBL" id="JABXWD010000541">
    <property type="protein sequence ID" value="MBV6343337.1"/>
    <property type="molecule type" value="Genomic_DNA"/>
</dbReference>
<dbReference type="Proteomes" id="UP001196980">
    <property type="component" value="Unassembled WGS sequence"/>
</dbReference>
<gene>
    <name evidence="2" type="ORF">HWQ67_17300</name>
</gene>
<accession>A0ABS6S3A5</accession>
<name>A0ABS6S3A5_9BACT</name>
<evidence type="ECO:0000313" key="3">
    <source>
        <dbReference type="Proteomes" id="UP001196980"/>
    </source>
</evidence>
<keyword evidence="3" id="KW-1185">Reference proteome</keyword>
<reference evidence="2 3" key="1">
    <citation type="journal article" date="2020" name="J Geophys Res Biogeosci">
        <title>Magnetotaxis as an Adaptation to Enable Bacterial Shuttling of Microbial Sulfur and Sulfur Cycling Across Aquatic Oxic#Anoxic Interfaces.</title>
        <authorList>
            <person name="Li J."/>
            <person name="Liu P."/>
            <person name="Wang J."/>
            <person name="Roberts A.P."/>
            <person name="Pan Y."/>
        </authorList>
    </citation>
    <scope>NUCLEOTIDE SEQUENCE [LARGE SCALE GENOMIC DNA]</scope>
    <source>
        <strain evidence="2 3">MYR-1_YQ</strain>
    </source>
</reference>
<dbReference type="RefSeq" id="WP_218253950.1">
    <property type="nucleotide sequence ID" value="NZ_JABXWD010000541.1"/>
</dbReference>
<sequence length="61" mass="6975">MKLPNLDDMLDEFSESDEFYELTFERLVKQVKKFRVSGHPATEPEGLPNHKCTDDCPCGGE</sequence>
<feature type="region of interest" description="Disordered" evidence="1">
    <location>
        <begin position="38"/>
        <end position="61"/>
    </location>
</feature>
<organism evidence="2 3">
    <name type="scientific">Candidatus Magnetobacterium casense</name>
    <dbReference type="NCBI Taxonomy" id="1455061"/>
    <lineage>
        <taxon>Bacteria</taxon>
        <taxon>Pseudomonadati</taxon>
        <taxon>Nitrospirota</taxon>
        <taxon>Thermodesulfovibrionia</taxon>
        <taxon>Thermodesulfovibrionales</taxon>
        <taxon>Candidatus Magnetobacteriaceae</taxon>
        <taxon>Candidatus Magnetobacterium</taxon>
    </lineage>
</organism>
<protein>
    <submittedName>
        <fullName evidence="2">Uncharacterized protein</fullName>
    </submittedName>
</protein>
<evidence type="ECO:0000313" key="2">
    <source>
        <dbReference type="EMBL" id="MBV6343337.1"/>
    </source>
</evidence>
<proteinExistence type="predicted"/>